<name>A0A9D3W4U2_9ROSI</name>
<proteinExistence type="predicted"/>
<dbReference type="AlphaFoldDB" id="A0A9D3W4U2"/>
<reference evidence="2 3" key="1">
    <citation type="journal article" date="2021" name="Plant Biotechnol. J.">
        <title>Multi-omics assisted identification of the key and species-specific regulatory components of drought-tolerant mechanisms in Gossypium stocksii.</title>
        <authorList>
            <person name="Yu D."/>
            <person name="Ke L."/>
            <person name="Zhang D."/>
            <person name="Wu Y."/>
            <person name="Sun Y."/>
            <person name="Mei J."/>
            <person name="Sun J."/>
            <person name="Sun Y."/>
        </authorList>
    </citation>
    <scope>NUCLEOTIDE SEQUENCE [LARGE SCALE GENOMIC DNA]</scope>
    <source>
        <strain evidence="3">cv. E1</strain>
        <tissue evidence="2">Leaf</tissue>
    </source>
</reference>
<comment type="caution">
    <text evidence="2">The sequence shown here is derived from an EMBL/GenBank/DDBJ whole genome shotgun (WGS) entry which is preliminary data.</text>
</comment>
<evidence type="ECO:0000313" key="3">
    <source>
        <dbReference type="Proteomes" id="UP000828251"/>
    </source>
</evidence>
<dbReference type="Pfam" id="PF13966">
    <property type="entry name" value="zf-RVT"/>
    <property type="match status" value="1"/>
</dbReference>
<gene>
    <name evidence="2" type="ORF">J1N35_011613</name>
</gene>
<dbReference type="EMBL" id="JAIQCV010000004">
    <property type="protein sequence ID" value="KAH1107845.1"/>
    <property type="molecule type" value="Genomic_DNA"/>
</dbReference>
<organism evidence="2 3">
    <name type="scientific">Gossypium stocksii</name>
    <dbReference type="NCBI Taxonomy" id="47602"/>
    <lineage>
        <taxon>Eukaryota</taxon>
        <taxon>Viridiplantae</taxon>
        <taxon>Streptophyta</taxon>
        <taxon>Embryophyta</taxon>
        <taxon>Tracheophyta</taxon>
        <taxon>Spermatophyta</taxon>
        <taxon>Magnoliopsida</taxon>
        <taxon>eudicotyledons</taxon>
        <taxon>Gunneridae</taxon>
        <taxon>Pentapetalae</taxon>
        <taxon>rosids</taxon>
        <taxon>malvids</taxon>
        <taxon>Malvales</taxon>
        <taxon>Malvaceae</taxon>
        <taxon>Malvoideae</taxon>
        <taxon>Gossypium</taxon>
    </lineage>
</organism>
<feature type="domain" description="Reverse transcriptase zinc-binding" evidence="1">
    <location>
        <begin position="73"/>
        <end position="164"/>
    </location>
</feature>
<dbReference type="Proteomes" id="UP000828251">
    <property type="component" value="Unassembled WGS sequence"/>
</dbReference>
<evidence type="ECO:0000259" key="1">
    <source>
        <dbReference type="Pfam" id="PF13966"/>
    </source>
</evidence>
<sequence>MAESINPILGINLEGELRAVFGQVDMEHDSEEQYLEEGEGEKRLSKEGDPRGVFGADDVGKEVMEGDEPSGDFFVRRAYKLLQNGYPTPTLNELQTEDKDFYKKLWSSELLAKIKITIWRILNNYIPTFSNLYYKQLVSNLLCPRCSIDVDSVDHIFRGYPVSKEVLGLLGFHDIISVTDQDFFEWLTRVFNDYSVTRRQVPCVAL</sequence>
<dbReference type="OrthoDB" id="1001105at2759"/>
<dbReference type="InterPro" id="IPR026960">
    <property type="entry name" value="RVT-Znf"/>
</dbReference>
<protein>
    <recommendedName>
        <fullName evidence="1">Reverse transcriptase zinc-binding domain-containing protein</fullName>
    </recommendedName>
</protein>
<keyword evidence="3" id="KW-1185">Reference proteome</keyword>
<accession>A0A9D3W4U2</accession>
<evidence type="ECO:0000313" key="2">
    <source>
        <dbReference type="EMBL" id="KAH1107845.1"/>
    </source>
</evidence>